<name>A0A4R6U588_9BACI</name>
<reference evidence="1 2" key="1">
    <citation type="submission" date="2019-03" db="EMBL/GenBank/DDBJ databases">
        <title>Genomic Encyclopedia of Type Strains, Phase IV (KMG-IV): sequencing the most valuable type-strain genomes for metagenomic binning, comparative biology and taxonomic classification.</title>
        <authorList>
            <person name="Goeker M."/>
        </authorList>
    </citation>
    <scope>NUCLEOTIDE SEQUENCE [LARGE SCALE GENOMIC DNA]</scope>
    <source>
        <strain evidence="1 2">DSM 28697</strain>
    </source>
</reference>
<evidence type="ECO:0000313" key="1">
    <source>
        <dbReference type="EMBL" id="TDQ41628.1"/>
    </source>
</evidence>
<dbReference type="Proteomes" id="UP000295632">
    <property type="component" value="Unassembled WGS sequence"/>
</dbReference>
<comment type="caution">
    <text evidence="1">The sequence shown here is derived from an EMBL/GenBank/DDBJ whole genome shotgun (WGS) entry which is preliminary data.</text>
</comment>
<dbReference type="AlphaFoldDB" id="A0A4R6U588"/>
<evidence type="ECO:0000313" key="2">
    <source>
        <dbReference type="Proteomes" id="UP000295632"/>
    </source>
</evidence>
<protein>
    <submittedName>
        <fullName evidence="1">Uncharacterized protein</fullName>
    </submittedName>
</protein>
<dbReference type="EMBL" id="SNYJ01000003">
    <property type="protein sequence ID" value="TDQ41628.1"/>
    <property type="molecule type" value="Genomic_DNA"/>
</dbReference>
<sequence>MVKKRVHFSIASRSHTLYTPYEDYVPQRSLIFVSNLLRHAESHAERVA</sequence>
<gene>
    <name evidence="1" type="ORF">EV213_103207</name>
</gene>
<organism evidence="1 2">
    <name type="scientific">Aureibacillus halotolerans</name>
    <dbReference type="NCBI Taxonomy" id="1508390"/>
    <lineage>
        <taxon>Bacteria</taxon>
        <taxon>Bacillati</taxon>
        <taxon>Bacillota</taxon>
        <taxon>Bacilli</taxon>
        <taxon>Bacillales</taxon>
        <taxon>Bacillaceae</taxon>
        <taxon>Aureibacillus</taxon>
    </lineage>
</organism>
<accession>A0A4R6U588</accession>
<proteinExistence type="predicted"/>
<keyword evidence="2" id="KW-1185">Reference proteome</keyword>